<dbReference type="GO" id="GO:0022857">
    <property type="term" value="F:transmembrane transporter activity"/>
    <property type="evidence" value="ECO:0007669"/>
    <property type="project" value="InterPro"/>
</dbReference>
<protein>
    <submittedName>
        <fullName evidence="2">Substrate-specific component PanT of predicted pantothenate ECF transporter</fullName>
    </submittedName>
</protein>
<dbReference type="PATRIC" id="fig|1614.7.peg.976"/>
<keyword evidence="3" id="KW-1185">Reference proteome</keyword>
<feature type="transmembrane region" description="Helical" evidence="1">
    <location>
        <begin position="31"/>
        <end position="51"/>
    </location>
</feature>
<dbReference type="EMBL" id="JOJZ01000020">
    <property type="protein sequence ID" value="KID41363.1"/>
    <property type="molecule type" value="Genomic_DNA"/>
</dbReference>
<accession>A0A0C1Q0D7</accession>
<dbReference type="RefSeq" id="WP_039144810.1">
    <property type="nucleotide sequence ID" value="NZ_JOJZ01000020.1"/>
</dbReference>
<evidence type="ECO:0000313" key="3">
    <source>
        <dbReference type="Proteomes" id="UP000031397"/>
    </source>
</evidence>
<keyword evidence="1" id="KW-0472">Membrane</keyword>
<sequence length="193" mass="21254">MKKTRNYHIAILSVFIAIILIQNFVPILGYIPVGPLSITLIPITVIVAALVLGLKDGVILGTLWGAIVFIRAFTWPTSPIAPLVFENPITAILPRALIPVVAYFAYKWLKKIMNHRISLIVACALGSMTNTILVLLFIYIFNRKQAPILYHVSVDKIIYALLGIVGTNGLVEMVITAIICPLIIVSLNKVIQK</sequence>
<reference evidence="2 3" key="1">
    <citation type="submission" date="2014-06" db="EMBL/GenBank/DDBJ databases">
        <title>Functional and comparative genomic analyses of the Drosophila gut microbiota identify candidate symbiosis factors.</title>
        <authorList>
            <person name="Newell P.D."/>
            <person name="Chaston J.M."/>
            <person name="Douglas A.E."/>
        </authorList>
    </citation>
    <scope>NUCLEOTIDE SEQUENCE [LARGE SCALE GENOMIC DNA]</scope>
    <source>
        <strain evidence="2 3">DmCS_002</strain>
    </source>
</reference>
<proteinExistence type="predicted"/>
<dbReference type="Pfam" id="PF12822">
    <property type="entry name" value="ECF_trnsprt"/>
    <property type="match status" value="1"/>
</dbReference>
<evidence type="ECO:0000256" key="1">
    <source>
        <dbReference type="SAM" id="Phobius"/>
    </source>
</evidence>
<dbReference type="OrthoDB" id="9813540at2"/>
<dbReference type="GeneID" id="74913691"/>
<feature type="transmembrane region" description="Helical" evidence="1">
    <location>
        <begin position="157"/>
        <end position="185"/>
    </location>
</feature>
<dbReference type="Proteomes" id="UP000031397">
    <property type="component" value="Unassembled WGS sequence"/>
</dbReference>
<feature type="transmembrane region" description="Helical" evidence="1">
    <location>
        <begin position="58"/>
        <end position="76"/>
    </location>
</feature>
<dbReference type="Gene3D" id="1.10.1760.20">
    <property type="match status" value="1"/>
</dbReference>
<dbReference type="AlphaFoldDB" id="A0A0C1Q0D7"/>
<feature type="transmembrane region" description="Helical" evidence="1">
    <location>
        <begin position="118"/>
        <end position="141"/>
    </location>
</feature>
<feature type="transmembrane region" description="Helical" evidence="1">
    <location>
        <begin position="7"/>
        <end position="25"/>
    </location>
</feature>
<feature type="transmembrane region" description="Helical" evidence="1">
    <location>
        <begin position="88"/>
        <end position="106"/>
    </location>
</feature>
<gene>
    <name evidence="2" type="ORF">LfDm3_1029</name>
</gene>
<keyword evidence="1" id="KW-0812">Transmembrane</keyword>
<dbReference type="InterPro" id="IPR024529">
    <property type="entry name" value="ECF_trnsprt_substrate-spec"/>
</dbReference>
<comment type="caution">
    <text evidence="2">The sequence shown here is derived from an EMBL/GenBank/DDBJ whole genome shotgun (WGS) entry which is preliminary data.</text>
</comment>
<name>A0A0C1Q0D7_9LACO</name>
<evidence type="ECO:0000313" key="2">
    <source>
        <dbReference type="EMBL" id="KID41363.1"/>
    </source>
</evidence>
<keyword evidence="1" id="KW-1133">Transmembrane helix</keyword>
<organism evidence="2 3">
    <name type="scientific">Fructilactobacillus fructivorans</name>
    <dbReference type="NCBI Taxonomy" id="1614"/>
    <lineage>
        <taxon>Bacteria</taxon>
        <taxon>Bacillati</taxon>
        <taxon>Bacillota</taxon>
        <taxon>Bacilli</taxon>
        <taxon>Lactobacillales</taxon>
        <taxon>Lactobacillaceae</taxon>
        <taxon>Fructilactobacillus</taxon>
    </lineage>
</organism>